<dbReference type="RefSeq" id="WP_123798106.1">
    <property type="nucleotide sequence ID" value="NZ_RMVG01000001.1"/>
</dbReference>
<evidence type="ECO:0000313" key="1">
    <source>
        <dbReference type="EMBL" id="RPE04477.1"/>
    </source>
</evidence>
<comment type="caution">
    <text evidence="1">The sequence shown here is derived from an EMBL/GenBank/DDBJ whole genome shotgun (WGS) entry which is preliminary data.</text>
</comment>
<keyword evidence="2" id="KW-1185">Reference proteome</keyword>
<organism evidence="1 2">
    <name type="scientific">Candidatus Pantoea deserta</name>
    <dbReference type="NCBI Taxonomy" id="1869313"/>
    <lineage>
        <taxon>Bacteria</taxon>
        <taxon>Pseudomonadati</taxon>
        <taxon>Pseudomonadota</taxon>
        <taxon>Gammaproteobacteria</taxon>
        <taxon>Enterobacterales</taxon>
        <taxon>Erwiniaceae</taxon>
        <taxon>Pantoea</taxon>
    </lineage>
</organism>
<dbReference type="AlphaFoldDB" id="A0A3N4PJ96"/>
<protein>
    <submittedName>
        <fullName evidence="1">Shiga toxin A subunit</fullName>
    </submittedName>
</protein>
<proteinExistence type="predicted"/>
<gene>
    <name evidence="1" type="ORF">BBB56_01150</name>
</gene>
<evidence type="ECO:0000313" key="2">
    <source>
        <dbReference type="Proteomes" id="UP000281332"/>
    </source>
</evidence>
<dbReference type="Proteomes" id="UP000281332">
    <property type="component" value="Unassembled WGS sequence"/>
</dbReference>
<dbReference type="OrthoDB" id="6539815at2"/>
<dbReference type="EMBL" id="RMVG01000001">
    <property type="protein sequence ID" value="RPE04477.1"/>
    <property type="molecule type" value="Genomic_DNA"/>
</dbReference>
<name>A0A3N4PJ96_9GAMM</name>
<accession>A0A3N4PJ96</accession>
<sequence length="144" mass="16546">MKRFFALYLFALPALSSSDIDAGCAKAGTLMYIDLTDAIARDLHIDRAMLVEKNTTVEVIDISPVSKLFAEQMANADYNEQAEHWLSKEEYFDIYYNHRVKNITAKYTFKDIKGNRDVFIASSLLNDDECSVRFNGYMTLSREF</sequence>
<reference evidence="1 2" key="1">
    <citation type="submission" date="2018-11" db="EMBL/GenBank/DDBJ databases">
        <title>Whole genome sequencing of Pantoea sp. RIT388.</title>
        <authorList>
            <person name="Gan H.M."/>
            <person name="Hudson A.O."/>
        </authorList>
    </citation>
    <scope>NUCLEOTIDE SEQUENCE [LARGE SCALE GENOMIC DNA]</scope>
    <source>
        <strain evidence="1 2">RIT388</strain>
    </source>
</reference>